<keyword evidence="2" id="KW-1185">Reference proteome</keyword>
<evidence type="ECO:0008006" key="3">
    <source>
        <dbReference type="Google" id="ProtNLM"/>
    </source>
</evidence>
<reference evidence="1 2" key="1">
    <citation type="submission" date="2020-08" db="EMBL/GenBank/DDBJ databases">
        <title>Sequencing the genomes of 1000 actinobacteria strains.</title>
        <authorList>
            <person name="Klenk H.-P."/>
        </authorList>
    </citation>
    <scope>NUCLEOTIDE SEQUENCE [LARGE SCALE GENOMIC DNA]</scope>
    <source>
        <strain evidence="1 2">DSM 43036</strain>
    </source>
</reference>
<accession>A0ABR6M6G1</accession>
<evidence type="ECO:0000313" key="2">
    <source>
        <dbReference type="Proteomes" id="UP000618986"/>
    </source>
</evidence>
<name>A0ABR6M6G1_MICEC</name>
<dbReference type="Proteomes" id="UP000618986">
    <property type="component" value="Unassembled WGS sequence"/>
</dbReference>
<evidence type="ECO:0000313" key="1">
    <source>
        <dbReference type="EMBL" id="MBB5110978.1"/>
    </source>
</evidence>
<dbReference type="EMBL" id="JACHJC010000001">
    <property type="protein sequence ID" value="MBB5110978.1"/>
    <property type="molecule type" value="Genomic_DNA"/>
</dbReference>
<proteinExistence type="predicted"/>
<protein>
    <recommendedName>
        <fullName evidence="3">Mce-associated membrane protein</fullName>
    </recommendedName>
</protein>
<comment type="caution">
    <text evidence="1">The sequence shown here is derived from an EMBL/GenBank/DDBJ whole genome shotgun (WGS) entry which is preliminary data.</text>
</comment>
<organism evidence="1 2">
    <name type="scientific">Micromonospora echinospora</name>
    <name type="common">Micromonospora purpurea</name>
    <dbReference type="NCBI Taxonomy" id="1877"/>
    <lineage>
        <taxon>Bacteria</taxon>
        <taxon>Bacillati</taxon>
        <taxon>Actinomycetota</taxon>
        <taxon>Actinomycetes</taxon>
        <taxon>Micromonosporales</taxon>
        <taxon>Micromonosporaceae</taxon>
        <taxon>Micromonospora</taxon>
    </lineage>
</organism>
<gene>
    <name evidence="1" type="ORF">FHU28_000817</name>
</gene>
<sequence length="200" mass="21157">MIAPGRHEEGSALRTRQSRRWEIYLLSLALAVGAAGCGTEPEAATRPLTGRAAAPATHSAEADKEAEKAALAAYSGYLDASRAASARSDPSHPALARFLADPLLTRVRMAILDAKEHGAMRTGKLVSDPTVVSVDLAARPPTVEIQDCLDASGYRLVYAKDRKAVPGTRGGRYLATATAVRFPDGRWLINGGAAHQDQPC</sequence>